<gene>
    <name evidence="2" type="ORF">DLJ58_23830</name>
</gene>
<dbReference type="Proteomes" id="UP000266889">
    <property type="component" value="Unassembled WGS sequence"/>
</dbReference>
<dbReference type="AlphaFoldDB" id="A0A3N9XGQ4"/>
<sequence>MAAEHVVIDLDEHGHEPAERSDIAHGNVANRRKVLLQLVAAFVIGVVLGGIGVGELRDSRAQRERSTAVSLVALPESGYSGGSNSRGTVVLDGQLTLINTGPAPITIRAVQAERPGVQVRGMGEARHVRPGGTGQIRVDLQLECATAFDLEPLSVRFSVETEDKRLREVRYPVALVGSAWQENALHLCEPRPDS</sequence>
<keyword evidence="1" id="KW-0812">Transmembrane</keyword>
<dbReference type="EMBL" id="QGSY01000234">
    <property type="protein sequence ID" value="RQX06573.1"/>
    <property type="molecule type" value="Genomic_DNA"/>
</dbReference>
<protein>
    <submittedName>
        <fullName evidence="2">Uncharacterized protein</fullName>
    </submittedName>
</protein>
<keyword evidence="3" id="KW-1185">Reference proteome</keyword>
<evidence type="ECO:0000313" key="3">
    <source>
        <dbReference type="Proteomes" id="UP000266889"/>
    </source>
</evidence>
<organism evidence="2 3">
    <name type="scientific">Micromonospora arida</name>
    <dbReference type="NCBI Taxonomy" id="2203715"/>
    <lineage>
        <taxon>Bacteria</taxon>
        <taxon>Bacillati</taxon>
        <taxon>Actinomycetota</taxon>
        <taxon>Actinomycetes</taxon>
        <taxon>Micromonosporales</taxon>
        <taxon>Micromonosporaceae</taxon>
        <taxon>Micromonospora</taxon>
    </lineage>
</organism>
<accession>A0A3N9XGQ4</accession>
<dbReference type="OrthoDB" id="3399934at2"/>
<proteinExistence type="predicted"/>
<name>A0A3N9XGQ4_9ACTN</name>
<reference evidence="2 3" key="1">
    <citation type="submission" date="2018-05" db="EMBL/GenBank/DDBJ databases">
        <title>Micromonospora from Atacama Desert.</title>
        <authorList>
            <person name="Carro L."/>
            <person name="Goodfellow M."/>
            <person name="Klenk H.-P."/>
        </authorList>
    </citation>
    <scope>NUCLEOTIDE SEQUENCE [LARGE SCALE GENOMIC DNA]</scope>
    <source>
        <strain evidence="2 3">LB32</strain>
    </source>
</reference>
<keyword evidence="1" id="KW-1133">Transmembrane helix</keyword>
<feature type="transmembrane region" description="Helical" evidence="1">
    <location>
        <begin position="34"/>
        <end position="56"/>
    </location>
</feature>
<keyword evidence="1" id="KW-0472">Membrane</keyword>
<evidence type="ECO:0000256" key="1">
    <source>
        <dbReference type="SAM" id="Phobius"/>
    </source>
</evidence>
<comment type="caution">
    <text evidence="2">The sequence shown here is derived from an EMBL/GenBank/DDBJ whole genome shotgun (WGS) entry which is preliminary data.</text>
</comment>
<evidence type="ECO:0000313" key="2">
    <source>
        <dbReference type="EMBL" id="RQX06573.1"/>
    </source>
</evidence>
<dbReference type="RefSeq" id="WP_124859454.1">
    <property type="nucleotide sequence ID" value="NZ_JBEXYX010000015.1"/>
</dbReference>